<reference evidence="10 11" key="1">
    <citation type="submission" date="2023-07" db="EMBL/GenBank/DDBJ databases">
        <title>Sorghum-associated microbial communities from plants grown in Nebraska, USA.</title>
        <authorList>
            <person name="Schachtman D."/>
        </authorList>
    </citation>
    <scope>NUCLEOTIDE SEQUENCE [LARGE SCALE GENOMIC DNA]</scope>
    <source>
        <strain evidence="10 11">4256</strain>
    </source>
</reference>
<evidence type="ECO:0000313" key="10">
    <source>
        <dbReference type="EMBL" id="MDR7156864.1"/>
    </source>
</evidence>
<accession>A0ABU1X6E0</accession>
<organism evidence="10 11">
    <name type="scientific">Sphingobium xenophagum</name>
    <dbReference type="NCBI Taxonomy" id="121428"/>
    <lineage>
        <taxon>Bacteria</taxon>
        <taxon>Pseudomonadati</taxon>
        <taxon>Pseudomonadota</taxon>
        <taxon>Alphaproteobacteria</taxon>
        <taxon>Sphingomonadales</taxon>
        <taxon>Sphingomonadaceae</taxon>
        <taxon>Sphingobium</taxon>
    </lineage>
</organism>
<evidence type="ECO:0000256" key="3">
    <source>
        <dbReference type="ARBA" id="ARBA00022630"/>
    </source>
</evidence>
<dbReference type="PANTHER" id="PTHR42803">
    <property type="entry name" value="ACYL-COA DEHYDROGENASE"/>
    <property type="match status" value="1"/>
</dbReference>
<dbReference type="InterPro" id="IPR037069">
    <property type="entry name" value="AcylCoA_DH/ox_N_sf"/>
</dbReference>
<dbReference type="Gene3D" id="1.20.140.10">
    <property type="entry name" value="Butyryl-CoA Dehydrogenase, subunit A, domain 3"/>
    <property type="match status" value="1"/>
</dbReference>
<proteinExistence type="inferred from homology"/>
<dbReference type="InterPro" id="IPR046373">
    <property type="entry name" value="Acyl-CoA_Oxase/DH_mid-dom_sf"/>
</dbReference>
<keyword evidence="11" id="KW-1185">Reference proteome</keyword>
<evidence type="ECO:0000259" key="8">
    <source>
        <dbReference type="Pfam" id="PF02771"/>
    </source>
</evidence>
<feature type="domain" description="Acetyl-CoA dehydrogenase-like C-terminal" evidence="9">
    <location>
        <begin position="474"/>
        <end position="597"/>
    </location>
</feature>
<dbReference type="PANTHER" id="PTHR42803:SF3">
    <property type="entry name" value="ACYL-COA DEHYDROGENASE-RELATED"/>
    <property type="match status" value="1"/>
</dbReference>
<dbReference type="InterPro" id="IPR052166">
    <property type="entry name" value="Diverse_Acyl-CoA_DH"/>
</dbReference>
<dbReference type="SUPFAM" id="SSF47203">
    <property type="entry name" value="Acyl-CoA dehydrogenase C-terminal domain-like"/>
    <property type="match status" value="1"/>
</dbReference>
<keyword evidence="4 5" id="KW-0274">FAD</keyword>
<evidence type="ECO:0000259" key="6">
    <source>
        <dbReference type="Pfam" id="PF00441"/>
    </source>
</evidence>
<dbReference type="Gene3D" id="1.10.540.10">
    <property type="entry name" value="Acyl-CoA dehydrogenase/oxidase, N-terminal domain"/>
    <property type="match status" value="1"/>
</dbReference>
<feature type="domain" description="Acyl-CoA dehydrogenase/oxidase C-terminal" evidence="6">
    <location>
        <begin position="291"/>
        <end position="457"/>
    </location>
</feature>
<dbReference type="InterPro" id="IPR036250">
    <property type="entry name" value="AcylCo_DH-like_C"/>
</dbReference>
<keyword evidence="5" id="KW-0560">Oxidoreductase</keyword>
<protein>
    <submittedName>
        <fullName evidence="10">Alkylation response protein AidB-like acyl-CoA dehydrogenase</fullName>
    </submittedName>
</protein>
<dbReference type="Pfam" id="PF12806">
    <property type="entry name" value="Acyl-CoA_dh_C"/>
    <property type="match status" value="1"/>
</dbReference>
<evidence type="ECO:0000256" key="1">
    <source>
        <dbReference type="ARBA" id="ARBA00001974"/>
    </source>
</evidence>
<evidence type="ECO:0000256" key="4">
    <source>
        <dbReference type="ARBA" id="ARBA00022827"/>
    </source>
</evidence>
<dbReference type="SUPFAM" id="SSF56645">
    <property type="entry name" value="Acyl-CoA dehydrogenase NM domain-like"/>
    <property type="match status" value="1"/>
</dbReference>
<dbReference type="Pfam" id="PF02771">
    <property type="entry name" value="Acyl-CoA_dh_N"/>
    <property type="match status" value="1"/>
</dbReference>
<dbReference type="InterPro" id="IPR025878">
    <property type="entry name" value="Acyl-CoA_dh-like_C_dom"/>
</dbReference>
<dbReference type="InterPro" id="IPR009075">
    <property type="entry name" value="AcylCo_DH/oxidase_C"/>
</dbReference>
<evidence type="ECO:0000256" key="2">
    <source>
        <dbReference type="ARBA" id="ARBA00009347"/>
    </source>
</evidence>
<dbReference type="InterPro" id="IPR006091">
    <property type="entry name" value="Acyl-CoA_Oxase/DH_mid-dom"/>
</dbReference>
<feature type="domain" description="Acyl-CoA dehydrogenase/oxidase N-terminal" evidence="8">
    <location>
        <begin position="37"/>
        <end position="152"/>
    </location>
</feature>
<dbReference type="Proteomes" id="UP001267638">
    <property type="component" value="Unassembled WGS sequence"/>
</dbReference>
<evidence type="ECO:0000259" key="9">
    <source>
        <dbReference type="Pfam" id="PF12806"/>
    </source>
</evidence>
<sequence length="603" mass="64654">MIVDKRDFEFLFQWLDMDGLLSRQRFASHDREVVNAVIELATRLGENDLAPHLRAWDSSEPQLDLDGNVTVLPSVAGGVRKIAEAGIFAMVFDETHGGLQLPHLVYVSALGILMAGNLGTASFTLLTVGNARLLANYASPAQIATFAEPQIAGVAMGTMRLSEPHAGSSLGDILARAVLEGEDRYGARYRLTGSKMWISAGDHDVTDNIVHLVLAKVPAPDGHVAQGTRGISLFIVPKILPDGTINDVAVAGLNHKMGYRALPNCALNFGEGKSMPGGEAGAIGWRVGEVGQGLPQMFQMMNEARISVGLAGAMLANRGYQMSRDYALERTQGRRIGAAVGAQVPIIEHADVRRMLLAQKAIGQGALALVLFSARLLDDEKTATTAEDRAAAASLLALLTPATKTWPSEWAQHSLHLALQVYGGAGYSQDFEIEQLYRDNRLNPIHEGTTGIQGLDLISRKLRRDGGIAFAALAERIRATIAKVGVGSSLSAVALAVGDALSEFEQAVAILLAEAEDAVALAHGSPVLAAFGHLVVGWLWLDQAILAEALLAIQDRRFDTAFLNGRIRACRYFAEAELPQMKTWLVPVLARSDLIFAAPIDEF</sequence>
<keyword evidence="3 5" id="KW-0285">Flavoprotein</keyword>
<dbReference type="Pfam" id="PF02770">
    <property type="entry name" value="Acyl-CoA_dh_M"/>
    <property type="match status" value="1"/>
</dbReference>
<dbReference type="InterPro" id="IPR009100">
    <property type="entry name" value="AcylCoA_DH/oxidase_NM_dom_sf"/>
</dbReference>
<comment type="cofactor">
    <cofactor evidence="1 5">
        <name>FAD</name>
        <dbReference type="ChEBI" id="CHEBI:57692"/>
    </cofactor>
</comment>
<comment type="caution">
    <text evidence="10">The sequence shown here is derived from an EMBL/GenBank/DDBJ whole genome shotgun (WGS) entry which is preliminary data.</text>
</comment>
<dbReference type="Pfam" id="PF00441">
    <property type="entry name" value="Acyl-CoA_dh_1"/>
    <property type="match status" value="1"/>
</dbReference>
<dbReference type="Gene3D" id="2.40.110.10">
    <property type="entry name" value="Butyryl-CoA Dehydrogenase, subunit A, domain 2"/>
    <property type="match status" value="1"/>
</dbReference>
<dbReference type="RefSeq" id="WP_310227399.1">
    <property type="nucleotide sequence ID" value="NZ_JAVDWV010000022.1"/>
</dbReference>
<evidence type="ECO:0000313" key="11">
    <source>
        <dbReference type="Proteomes" id="UP001267638"/>
    </source>
</evidence>
<evidence type="ECO:0000256" key="5">
    <source>
        <dbReference type="RuleBase" id="RU362125"/>
    </source>
</evidence>
<evidence type="ECO:0000259" key="7">
    <source>
        <dbReference type="Pfam" id="PF02770"/>
    </source>
</evidence>
<dbReference type="InterPro" id="IPR013786">
    <property type="entry name" value="AcylCoA_DH/ox_N"/>
</dbReference>
<comment type="similarity">
    <text evidence="2 5">Belongs to the acyl-CoA dehydrogenase family.</text>
</comment>
<gene>
    <name evidence="10" type="ORF">J2W40_003710</name>
</gene>
<name>A0ABU1X6E0_SPHXE</name>
<feature type="domain" description="Acyl-CoA oxidase/dehydrogenase middle" evidence="7">
    <location>
        <begin position="159"/>
        <end position="269"/>
    </location>
</feature>
<dbReference type="EMBL" id="JAVDWV010000022">
    <property type="protein sequence ID" value="MDR7156864.1"/>
    <property type="molecule type" value="Genomic_DNA"/>
</dbReference>